<evidence type="ECO:0000313" key="2">
    <source>
        <dbReference type="EMBL" id="ADH86720.1"/>
    </source>
</evidence>
<gene>
    <name evidence="2" type="ordered locus">DaAHT2_2046</name>
</gene>
<feature type="region of interest" description="Disordered" evidence="1">
    <location>
        <begin position="1"/>
        <end position="24"/>
    </location>
</feature>
<sequence>MDQATHLTPRHTTQAGVNNQPPAPLQLERVREVCARTGIPRSSLYDLLKKGEFPQPVKLGTGKRSQTAFVSHEIDAWIESRMAARQGKEVGQ</sequence>
<evidence type="ECO:0000256" key="1">
    <source>
        <dbReference type="SAM" id="MobiDB-lite"/>
    </source>
</evidence>
<accession>D6Z5I3</accession>
<feature type="compositionally biased region" description="Polar residues" evidence="1">
    <location>
        <begin position="10"/>
        <end position="20"/>
    </location>
</feature>
<proteinExistence type="predicted"/>
<dbReference type="HOGENOM" id="CLU_140176_15_0_7"/>
<dbReference type="InParanoid" id="D6Z5I3"/>
<dbReference type="AlphaFoldDB" id="D6Z5I3"/>
<dbReference type="eggNOG" id="COG3311">
    <property type="taxonomic scope" value="Bacteria"/>
</dbReference>
<dbReference type="STRING" id="589865.DaAHT2_2046"/>
<dbReference type="OrthoDB" id="9801242at2"/>
<dbReference type="Gene3D" id="1.10.238.160">
    <property type="match status" value="1"/>
</dbReference>
<dbReference type="InterPro" id="IPR010260">
    <property type="entry name" value="AlpA"/>
</dbReference>
<dbReference type="RefSeq" id="WP_013164239.1">
    <property type="nucleotide sequence ID" value="NC_014216.1"/>
</dbReference>
<dbReference type="Proteomes" id="UP000001508">
    <property type="component" value="Chromosome"/>
</dbReference>
<organism evidence="2 3">
    <name type="scientific">Desulfurivibrio alkaliphilus (strain DSM 19089 / UNIQEM U267 / AHT2)</name>
    <dbReference type="NCBI Taxonomy" id="589865"/>
    <lineage>
        <taxon>Bacteria</taxon>
        <taxon>Pseudomonadati</taxon>
        <taxon>Thermodesulfobacteriota</taxon>
        <taxon>Desulfobulbia</taxon>
        <taxon>Desulfobulbales</taxon>
        <taxon>Desulfobulbaceae</taxon>
        <taxon>Desulfurivibrio</taxon>
    </lineage>
</organism>
<reference evidence="3" key="1">
    <citation type="submission" date="2010-02" db="EMBL/GenBank/DDBJ databases">
        <title>Complete sequence of Desulfurivibrio alkaliphilus AHT2.</title>
        <authorList>
            <consortium name="US DOE Joint Genome Institute"/>
            <person name="Pitluck S."/>
            <person name="Chertkov O."/>
            <person name="Detter J.C."/>
            <person name="Han C."/>
            <person name="Tapia R."/>
            <person name="Larimer F."/>
            <person name="Land M."/>
            <person name="Hauser L."/>
            <person name="Kyrpides N."/>
            <person name="Mikhailova N."/>
            <person name="Sorokin D.Y."/>
            <person name="Muyzer G."/>
            <person name="Woyke T."/>
        </authorList>
    </citation>
    <scope>NUCLEOTIDE SEQUENCE [LARGE SCALE GENOMIC DNA]</scope>
    <source>
        <strain evidence="3">DSM 19089 / UNIQEM U267 / AHT2</strain>
    </source>
</reference>
<protein>
    <submittedName>
        <fullName evidence="2">Phage transcriptional regulator, AlpA</fullName>
    </submittedName>
</protein>
<dbReference type="KEGG" id="dak:DaAHT2_2046"/>
<dbReference type="EMBL" id="CP001940">
    <property type="protein sequence ID" value="ADH86720.1"/>
    <property type="molecule type" value="Genomic_DNA"/>
</dbReference>
<keyword evidence="3" id="KW-1185">Reference proteome</keyword>
<dbReference type="Pfam" id="PF05930">
    <property type="entry name" value="Phage_AlpA"/>
    <property type="match status" value="1"/>
</dbReference>
<name>D6Z5I3_DESAT</name>
<evidence type="ECO:0000313" key="3">
    <source>
        <dbReference type="Proteomes" id="UP000001508"/>
    </source>
</evidence>